<dbReference type="Gene3D" id="2.40.160.20">
    <property type="match status" value="1"/>
</dbReference>
<protein>
    <submittedName>
        <fullName evidence="7">Outer membrane beta-barrel protein</fullName>
    </submittedName>
</protein>
<dbReference type="Pfam" id="PF13505">
    <property type="entry name" value="OMP_b-brl"/>
    <property type="match status" value="1"/>
</dbReference>
<keyword evidence="2 5" id="KW-0732">Signal</keyword>
<gene>
    <name evidence="7" type="ORF">ABOZ73_14430</name>
</gene>
<evidence type="ECO:0000313" key="7">
    <source>
        <dbReference type="EMBL" id="XDO95979.1"/>
    </source>
</evidence>
<keyword evidence="3" id="KW-0472">Membrane</keyword>
<organism evidence="7">
    <name type="scientific">Caulobacter sp. 73W</name>
    <dbReference type="NCBI Taxonomy" id="3161137"/>
    <lineage>
        <taxon>Bacteria</taxon>
        <taxon>Pseudomonadati</taxon>
        <taxon>Pseudomonadota</taxon>
        <taxon>Alphaproteobacteria</taxon>
        <taxon>Caulobacterales</taxon>
        <taxon>Caulobacteraceae</taxon>
        <taxon>Caulobacter</taxon>
    </lineage>
</organism>
<dbReference type="SUPFAM" id="SSF56925">
    <property type="entry name" value="OMPA-like"/>
    <property type="match status" value="1"/>
</dbReference>
<dbReference type="AlphaFoldDB" id="A0AB39KQP5"/>
<feature type="signal peptide" evidence="5">
    <location>
        <begin position="1"/>
        <end position="22"/>
    </location>
</feature>
<evidence type="ECO:0000259" key="6">
    <source>
        <dbReference type="Pfam" id="PF13505"/>
    </source>
</evidence>
<dbReference type="PANTHER" id="PTHR34001:SF3">
    <property type="entry name" value="BLL7405 PROTEIN"/>
    <property type="match status" value="1"/>
</dbReference>
<dbReference type="InterPro" id="IPR011250">
    <property type="entry name" value="OMP/PagP_B-barrel"/>
</dbReference>
<dbReference type="RefSeq" id="WP_369058835.1">
    <property type="nucleotide sequence ID" value="NZ_CP158375.1"/>
</dbReference>
<evidence type="ECO:0000256" key="4">
    <source>
        <dbReference type="ARBA" id="ARBA00038306"/>
    </source>
</evidence>
<comment type="similarity">
    <text evidence="4">Belongs to the Omp25/RopB family.</text>
</comment>
<evidence type="ECO:0000256" key="2">
    <source>
        <dbReference type="ARBA" id="ARBA00022729"/>
    </source>
</evidence>
<dbReference type="EMBL" id="CP158375">
    <property type="protein sequence ID" value="XDO95979.1"/>
    <property type="molecule type" value="Genomic_DNA"/>
</dbReference>
<evidence type="ECO:0000256" key="5">
    <source>
        <dbReference type="SAM" id="SignalP"/>
    </source>
</evidence>
<name>A0AB39KQP5_9CAUL</name>
<feature type="domain" description="Outer membrane protein beta-barrel" evidence="6">
    <location>
        <begin position="10"/>
        <end position="229"/>
    </location>
</feature>
<sequence>MKHILLTAAAVAAVAAGSAANAQTTRDWSGGYVGAQMGWGQRANAQGERLVFDTNLDGQFNDTVRTGAGADAFSPGSCDGVARGAARGAGCTGDKDSNFEFGARAGYDWQFGNWVVGGVAEVTRLNLDDDVTSFSTTPAFYTFSRELNGWGALRARAGYAMGDNLLYATGGVARAEMRDRFTTSNRANTFTVTNDDKWVNGYQVGGGYERKLTDDVSLGVEYLYSNFDNEGATARAGGPAPAGNPFLLVNSAGTDMRRSKDLTQLHSVRMTASYRF</sequence>
<feature type="chain" id="PRO_5044280143" evidence="5">
    <location>
        <begin position="23"/>
        <end position="276"/>
    </location>
</feature>
<accession>A0AB39KQP5</accession>
<proteinExistence type="inferred from homology"/>
<evidence type="ECO:0000256" key="1">
    <source>
        <dbReference type="ARBA" id="ARBA00004370"/>
    </source>
</evidence>
<dbReference type="GO" id="GO:0016020">
    <property type="term" value="C:membrane"/>
    <property type="evidence" value="ECO:0007669"/>
    <property type="project" value="UniProtKB-SubCell"/>
</dbReference>
<dbReference type="PANTHER" id="PTHR34001">
    <property type="entry name" value="BLL7405 PROTEIN"/>
    <property type="match status" value="1"/>
</dbReference>
<comment type="subcellular location">
    <subcellularLocation>
        <location evidence="1">Membrane</location>
    </subcellularLocation>
</comment>
<dbReference type="InterPro" id="IPR027385">
    <property type="entry name" value="Beta-barrel_OMP"/>
</dbReference>
<reference evidence="7" key="1">
    <citation type="submission" date="2024-06" db="EMBL/GenBank/DDBJ databases">
        <title>Caulobacter inopinatus, sp. nov.</title>
        <authorList>
            <person name="Donachie S.P."/>
        </authorList>
    </citation>
    <scope>NUCLEOTIDE SEQUENCE</scope>
    <source>
        <strain evidence="7">73W</strain>
    </source>
</reference>
<evidence type="ECO:0000256" key="3">
    <source>
        <dbReference type="ARBA" id="ARBA00023136"/>
    </source>
</evidence>
<dbReference type="InterPro" id="IPR051692">
    <property type="entry name" value="OMP-like"/>
</dbReference>